<dbReference type="EMBL" id="CP000542">
    <property type="protein sequence ID" value="ABM59551.1"/>
    <property type="molecule type" value="Genomic_DNA"/>
</dbReference>
<reference evidence="3" key="1">
    <citation type="submission" date="2006-12" db="EMBL/GenBank/DDBJ databases">
        <title>Complete sequence of chromosome 1 of Verminephrobacter eiseniae EF01-2.</title>
        <authorList>
            <person name="Copeland A."/>
            <person name="Lucas S."/>
            <person name="Lapidus A."/>
            <person name="Barry K."/>
            <person name="Detter J.C."/>
            <person name="Glavina del Rio T."/>
            <person name="Dalin E."/>
            <person name="Tice H."/>
            <person name="Pitluck S."/>
            <person name="Chertkov O."/>
            <person name="Brettin T."/>
            <person name="Bruce D."/>
            <person name="Han C."/>
            <person name="Tapia R."/>
            <person name="Gilna P."/>
            <person name="Schmutz J."/>
            <person name="Larimer F."/>
            <person name="Land M."/>
            <person name="Hauser L."/>
            <person name="Kyrpides N."/>
            <person name="Kim E."/>
            <person name="Stahl D."/>
            <person name="Richardson P."/>
        </authorList>
    </citation>
    <scope>NUCLEOTIDE SEQUENCE [LARGE SCALE GENOMIC DNA]</scope>
    <source>
        <strain evidence="3">EF01-2</strain>
    </source>
</reference>
<proteinExistence type="predicted"/>
<accession>A1WPJ4</accession>
<evidence type="ECO:0000256" key="1">
    <source>
        <dbReference type="SAM" id="MobiDB-lite"/>
    </source>
</evidence>
<dbReference type="AlphaFoldDB" id="A1WPJ4"/>
<dbReference type="Proteomes" id="UP000000374">
    <property type="component" value="Chromosome"/>
</dbReference>
<dbReference type="HOGENOM" id="CLU_2358881_0_0_4"/>
<feature type="region of interest" description="Disordered" evidence="1">
    <location>
        <begin position="11"/>
        <end position="43"/>
    </location>
</feature>
<dbReference type="KEGG" id="vei:Veis_3842"/>
<keyword evidence="3" id="KW-1185">Reference proteome</keyword>
<evidence type="ECO:0000313" key="2">
    <source>
        <dbReference type="EMBL" id="ABM59551.1"/>
    </source>
</evidence>
<name>A1WPJ4_VEREI</name>
<sequence>MILSGCDRALRPASGHGRIGGAMGDAAPWSATSPCAGRGPVGRVRNCTHGQPASQQAVPLHRTMGVTTESLRVFRFSEGGRLPYASHGGGFAARVR</sequence>
<gene>
    <name evidence="2" type="ordered locus">Veis_3842</name>
</gene>
<dbReference type="STRING" id="391735.Veis_3842"/>
<organism evidence="2 3">
    <name type="scientific">Verminephrobacter eiseniae (strain EF01-2)</name>
    <dbReference type="NCBI Taxonomy" id="391735"/>
    <lineage>
        <taxon>Bacteria</taxon>
        <taxon>Pseudomonadati</taxon>
        <taxon>Pseudomonadota</taxon>
        <taxon>Betaproteobacteria</taxon>
        <taxon>Burkholderiales</taxon>
        <taxon>Comamonadaceae</taxon>
        <taxon>Verminephrobacter</taxon>
    </lineage>
</organism>
<protein>
    <submittedName>
        <fullName evidence="2">Uncharacterized protein</fullName>
    </submittedName>
</protein>
<evidence type="ECO:0000313" key="3">
    <source>
        <dbReference type="Proteomes" id="UP000000374"/>
    </source>
</evidence>